<feature type="domain" description="IPT/TIG" evidence="2">
    <location>
        <begin position="211"/>
        <end position="283"/>
    </location>
</feature>
<dbReference type="EMBL" id="CP007536">
    <property type="protein sequence ID" value="AIC14358.1"/>
    <property type="molecule type" value="Genomic_DNA"/>
</dbReference>
<evidence type="ECO:0000313" key="3">
    <source>
        <dbReference type="EMBL" id="AIC14358.1"/>
    </source>
</evidence>
<dbReference type="OrthoDB" id="380782at2157"/>
<dbReference type="KEGG" id="nvn:NVIE_001750"/>
<dbReference type="InterPro" id="IPR002909">
    <property type="entry name" value="IPT_dom"/>
</dbReference>
<evidence type="ECO:0000259" key="2">
    <source>
        <dbReference type="Pfam" id="PF01833"/>
    </source>
</evidence>
<feature type="compositionally biased region" description="Low complexity" evidence="1">
    <location>
        <begin position="73"/>
        <end position="86"/>
    </location>
</feature>
<dbReference type="HOGENOM" id="CLU_898947_0_0_2"/>
<feature type="compositionally biased region" description="Polar residues" evidence="1">
    <location>
        <begin position="44"/>
        <end position="72"/>
    </location>
</feature>
<gene>
    <name evidence="3" type="ORF">NVIE_001750</name>
</gene>
<dbReference type="Gene3D" id="2.60.40.10">
    <property type="entry name" value="Immunoglobulins"/>
    <property type="match status" value="2"/>
</dbReference>
<evidence type="ECO:0000313" key="4">
    <source>
        <dbReference type="Proteomes" id="UP000027093"/>
    </source>
</evidence>
<name>A0A060HFJ3_9ARCH</name>
<reference evidence="3 4" key="1">
    <citation type="journal article" date="2014" name="Int. J. Syst. Evol. Microbiol.">
        <title>Nitrososphaera viennensis gen. nov., sp. nov., an aerobic and mesophilic, ammonia-oxidizing archaeon from soil and a member of the archaeal phylum Thaumarchaeota.</title>
        <authorList>
            <person name="Stieglmeier M."/>
            <person name="Klingl A."/>
            <person name="Alves R.J."/>
            <person name="Rittmann S.K."/>
            <person name="Melcher M."/>
            <person name="Leisch N."/>
            <person name="Schleper C."/>
        </authorList>
    </citation>
    <scope>NUCLEOTIDE SEQUENCE [LARGE SCALE GENOMIC DNA]</scope>
    <source>
        <strain evidence="3">EN76</strain>
    </source>
</reference>
<dbReference type="Proteomes" id="UP000027093">
    <property type="component" value="Chromosome"/>
</dbReference>
<dbReference type="InterPro" id="IPR013783">
    <property type="entry name" value="Ig-like_fold"/>
</dbReference>
<dbReference type="Pfam" id="PF01833">
    <property type="entry name" value="TIG"/>
    <property type="match status" value="1"/>
</dbReference>
<feature type="region of interest" description="Disordered" evidence="1">
    <location>
        <begin position="44"/>
        <end position="91"/>
    </location>
</feature>
<dbReference type="AlphaFoldDB" id="A0A060HFJ3"/>
<accession>A0A060HFJ3</accession>
<evidence type="ECO:0000256" key="1">
    <source>
        <dbReference type="SAM" id="MobiDB-lite"/>
    </source>
</evidence>
<sequence>MFETTTRRHTTVLAAIVGLAILGTIAAPGLVAGNAAAQILQGNETTVTPPGNETSTMSLGNETSSTVPPGNETSSSTTAAGSITLTPTSGGAGSNVTIDGTGFSAGQTFGFTFDDNYILTGNMIQFATGEFSTTALIPDNATIGDHEVKATGSSGESATATFTVEESGNATSSAVPPGNETLPVPLGNETATTPGNATSTPGIGIASLFLTPTSVNAGSELLITGSGFGDNQNVTLSIDGNPLDTNSTITTDASGAFTVAVVIPADTTVGDHQITATDDSGVEASATLNVTTAPTTLPRTPP</sequence>
<proteinExistence type="predicted"/>
<protein>
    <recommendedName>
        <fullName evidence="2">IPT/TIG domain-containing protein</fullName>
    </recommendedName>
</protein>
<organism evidence="3 4">
    <name type="scientific">Nitrososphaera viennensis EN76</name>
    <dbReference type="NCBI Taxonomy" id="926571"/>
    <lineage>
        <taxon>Archaea</taxon>
        <taxon>Nitrososphaerota</taxon>
        <taxon>Nitrososphaeria</taxon>
        <taxon>Nitrososphaerales</taxon>
        <taxon>Nitrososphaeraceae</taxon>
        <taxon>Nitrososphaera</taxon>
    </lineage>
</organism>
<dbReference type="RefSeq" id="WP_144239380.1">
    <property type="nucleotide sequence ID" value="NZ_CP007536.1"/>
</dbReference>
<dbReference type="GeneID" id="74945435"/>
<keyword evidence="4" id="KW-1185">Reference proteome</keyword>